<proteinExistence type="inferred from homology"/>
<evidence type="ECO:0000256" key="2">
    <source>
        <dbReference type="ARBA" id="ARBA00022645"/>
    </source>
</evidence>
<organism evidence="6 7">
    <name type="scientific">Parascaris univalens</name>
    <name type="common">Nematode worm</name>
    <dbReference type="NCBI Taxonomy" id="6257"/>
    <lineage>
        <taxon>Eukaryota</taxon>
        <taxon>Metazoa</taxon>
        <taxon>Ecdysozoa</taxon>
        <taxon>Nematoda</taxon>
        <taxon>Chromadorea</taxon>
        <taxon>Rhabditida</taxon>
        <taxon>Spirurina</taxon>
        <taxon>Ascaridomorpha</taxon>
        <taxon>Ascaridoidea</taxon>
        <taxon>Ascarididae</taxon>
        <taxon>Parascaris</taxon>
    </lineage>
</organism>
<keyword evidence="4" id="KW-0378">Hydrolase</keyword>
<dbReference type="InterPro" id="IPR029058">
    <property type="entry name" value="AB_hydrolase_fold"/>
</dbReference>
<sequence length="188" mass="20851">MRICDEGNIYQQIINPLSREEKGTLVYKQKIAAIRSSVKMLFILLMAIIGHAKSINDEDLVILPNITFIYNFKSYSGYLYGNAEKTYKMFYWFVESQGNPDSDPVALWLNGGPGCSSIGGAFEELGPFYVNRDSHSLYENPYAWNKAANVLFLESPVGVGFSYITTDPNGFVVGDDAVAGITSISLMV</sequence>
<keyword evidence="3" id="KW-0645">Protease</keyword>
<evidence type="ECO:0000256" key="3">
    <source>
        <dbReference type="ARBA" id="ARBA00022670"/>
    </source>
</evidence>
<comment type="similarity">
    <text evidence="1">Belongs to the peptidase S10 family.</text>
</comment>
<dbReference type="PRINTS" id="PR00724">
    <property type="entry name" value="CRBOXYPTASEC"/>
</dbReference>
<dbReference type="InterPro" id="IPR001563">
    <property type="entry name" value="Peptidase_S10"/>
</dbReference>
<dbReference type="WBParaSite" id="PgR014X_g050_t01">
    <property type="protein sequence ID" value="PgR014X_g050_t01"/>
    <property type="gene ID" value="PgR014X_g050"/>
</dbReference>
<keyword evidence="5" id="KW-0325">Glycoprotein</keyword>
<dbReference type="PANTHER" id="PTHR11802:SF113">
    <property type="entry name" value="SERINE CARBOXYPEPTIDASE CTSA-4.1"/>
    <property type="match status" value="1"/>
</dbReference>
<dbReference type="PANTHER" id="PTHR11802">
    <property type="entry name" value="SERINE PROTEASE FAMILY S10 SERINE CARBOXYPEPTIDASE"/>
    <property type="match status" value="1"/>
</dbReference>
<dbReference type="GO" id="GO:0004185">
    <property type="term" value="F:serine-type carboxypeptidase activity"/>
    <property type="evidence" value="ECO:0007669"/>
    <property type="project" value="InterPro"/>
</dbReference>
<dbReference type="SUPFAM" id="SSF53474">
    <property type="entry name" value="alpha/beta-Hydrolases"/>
    <property type="match status" value="1"/>
</dbReference>
<evidence type="ECO:0000256" key="1">
    <source>
        <dbReference type="ARBA" id="ARBA00009431"/>
    </source>
</evidence>
<dbReference type="AlphaFoldDB" id="A0A915ATM6"/>
<accession>A0A915ATM6</accession>
<evidence type="ECO:0000256" key="4">
    <source>
        <dbReference type="ARBA" id="ARBA00022801"/>
    </source>
</evidence>
<reference evidence="7" key="1">
    <citation type="submission" date="2022-11" db="UniProtKB">
        <authorList>
            <consortium name="WormBaseParasite"/>
        </authorList>
    </citation>
    <scope>IDENTIFICATION</scope>
</reference>
<dbReference type="Proteomes" id="UP000887569">
    <property type="component" value="Unplaced"/>
</dbReference>
<evidence type="ECO:0000313" key="7">
    <source>
        <dbReference type="WBParaSite" id="PgR014X_g050_t01"/>
    </source>
</evidence>
<keyword evidence="6" id="KW-1185">Reference proteome</keyword>
<dbReference type="Pfam" id="PF00450">
    <property type="entry name" value="Peptidase_S10"/>
    <property type="match status" value="1"/>
</dbReference>
<dbReference type="Gene3D" id="3.40.50.1820">
    <property type="entry name" value="alpha/beta hydrolase"/>
    <property type="match status" value="1"/>
</dbReference>
<name>A0A915ATM6_PARUN</name>
<dbReference type="GO" id="GO:0006508">
    <property type="term" value="P:proteolysis"/>
    <property type="evidence" value="ECO:0007669"/>
    <property type="project" value="UniProtKB-KW"/>
</dbReference>
<protein>
    <submittedName>
        <fullName evidence="7">Uncharacterized protein</fullName>
    </submittedName>
</protein>
<evidence type="ECO:0000256" key="5">
    <source>
        <dbReference type="ARBA" id="ARBA00023180"/>
    </source>
</evidence>
<evidence type="ECO:0000313" key="6">
    <source>
        <dbReference type="Proteomes" id="UP000887569"/>
    </source>
</evidence>
<keyword evidence="2" id="KW-0121">Carboxypeptidase</keyword>